<proteinExistence type="predicted"/>
<sequence length="84" mass="9797">MDKNNGGPAFPVPMEDRHCGMDLRDYFAIRAPEPSKDRMDMGRRSDHNRNPYNEPHKPALRSDMEIRCALAYEYADAMLRAREQ</sequence>
<name>A0A6H0X5Z7_9CAUD</name>
<evidence type="ECO:0000313" key="2">
    <source>
        <dbReference type="EMBL" id="QIW89418.1"/>
    </source>
</evidence>
<evidence type="ECO:0000256" key="1">
    <source>
        <dbReference type="SAM" id="MobiDB-lite"/>
    </source>
</evidence>
<organism evidence="2">
    <name type="scientific">Xanthomonas phage PPDBI</name>
    <dbReference type="NCBI Taxonomy" id="2723911"/>
    <lineage>
        <taxon>Viruses</taxon>
        <taxon>Duplodnaviria</taxon>
        <taxon>Heunggongvirae</taxon>
        <taxon>Uroviricota</taxon>
        <taxon>Caudoviricetes</taxon>
    </lineage>
</organism>
<reference evidence="2" key="1">
    <citation type="submission" date="2020-03" db="EMBL/GenBank/DDBJ databases">
        <authorList>
            <person name="Shneider M.M."/>
            <person name="Evseev P.V."/>
            <person name="Korzhenkov A.A."/>
            <person name="Toschakov S.V."/>
            <person name="Vo T."/>
            <person name="Ignatov A.N."/>
            <person name="Miroshnikov K.A."/>
        </authorList>
    </citation>
    <scope>NUCLEOTIDE SEQUENCE [LARGE SCALE GENOMIC DNA]</scope>
</reference>
<protein>
    <submittedName>
        <fullName evidence="2">Uncharacterized protein</fullName>
    </submittedName>
</protein>
<feature type="region of interest" description="Disordered" evidence="1">
    <location>
        <begin position="30"/>
        <end position="59"/>
    </location>
</feature>
<accession>A0A6H0X5Z7</accession>
<dbReference type="EMBL" id="MT210154">
    <property type="protein sequence ID" value="QIW89418.1"/>
    <property type="molecule type" value="Genomic_DNA"/>
</dbReference>
<gene>
    <name evidence="2" type="ORF">PPDBI_00059</name>
</gene>